<dbReference type="InterPro" id="IPR045353">
    <property type="entry name" value="LAIKA"/>
</dbReference>
<dbReference type="SUPFAM" id="SSF50156">
    <property type="entry name" value="PDZ domain-like"/>
    <property type="match status" value="1"/>
</dbReference>
<name>M7B6I6_CHEMY</name>
<dbReference type="GO" id="GO:0005634">
    <property type="term" value="C:nucleus"/>
    <property type="evidence" value="ECO:0007669"/>
    <property type="project" value="TreeGrafter"/>
</dbReference>
<dbReference type="InterPro" id="IPR031847">
    <property type="entry name" value="PDLI1-4/Zasp-like_mid"/>
</dbReference>
<feature type="region of interest" description="Disordered" evidence="6">
    <location>
        <begin position="560"/>
        <end position="580"/>
    </location>
</feature>
<evidence type="ECO:0000313" key="9">
    <source>
        <dbReference type="Proteomes" id="UP000031443"/>
    </source>
</evidence>
<evidence type="ECO:0000256" key="6">
    <source>
        <dbReference type="SAM" id="MobiDB-lite"/>
    </source>
</evidence>
<dbReference type="InterPro" id="IPR027958">
    <property type="entry name" value="DUF4657"/>
</dbReference>
<feature type="region of interest" description="Disordered" evidence="6">
    <location>
        <begin position="1343"/>
        <end position="1365"/>
    </location>
</feature>
<feature type="region of interest" description="Disordered" evidence="6">
    <location>
        <begin position="682"/>
        <end position="720"/>
    </location>
</feature>
<evidence type="ECO:0000256" key="5">
    <source>
        <dbReference type="SAM" id="Coils"/>
    </source>
</evidence>
<keyword evidence="9" id="KW-1185">Reference proteome</keyword>
<dbReference type="Pfam" id="PF15936">
    <property type="entry name" value="DUF4749"/>
    <property type="match status" value="1"/>
</dbReference>
<feature type="compositionally biased region" description="Basic and acidic residues" evidence="6">
    <location>
        <begin position="7"/>
        <end position="17"/>
    </location>
</feature>
<dbReference type="STRING" id="8469.M7B6I6"/>
<keyword evidence="4 5" id="KW-0175">Coiled coil</keyword>
<evidence type="ECO:0000256" key="2">
    <source>
        <dbReference type="ARBA" id="ARBA00022490"/>
    </source>
</evidence>
<feature type="domain" description="PDZ" evidence="7">
    <location>
        <begin position="36"/>
        <end position="120"/>
    </location>
</feature>
<sequence length="1795" mass="198552">MNVARRLPCERGQRWDDPGSSSRGCHAAHPAAAGVAMSMTVNLTGPAPWGFRITGGRDFRKPIIVSKVMERGKAAAGDLRPGDVIVSINGDSTANMLNVEAQNKIKQSSGRLQLQVDRSPLFFPGQTNGESSPEMLAMRFQDVVRTRDDSQGSVRSSYSSPASLSPRPGSPFSSSSPGYRPGSPYSPQRPSLPSEGRVEMVVSSRSFQSLASSPSVFEDRSPSPYGHQRSGSRQERGSFCHPSSSPVAALPLINRTPSPLGPWEMGGVPGRASPSYSPRNSLDLEPAMRRLEEDSEVYKMMQENREIRAAPRQSNTFRLLQVALETDGGVGTATPFPSQLSPSSHKPVTSSVAGVQKLHTCEKCGTGITLEKGTPQRGGKDTAVQGMGLGCRRERTENHSQREASNGAQKPWESCVVLTSASIYRKLQEASGESTDPAPQPQRGSRMSGELGLWDQAGSPTEPGLPHQLGLFPKSGRLLKSESEDSGVEMAGNENSPSTPLGSESSFSLDCLDGFQPSTADSAASDPEEGCPEAEGPEEPEPLRERAYLRNLSVSKKLAQVMQRSGKLHAPSRSPKPLGRKSLNLVDLELLASYGLQELSGQGGAAEGHSQALSGRRSLEEQSTESCGEEVEVRRDPSLTLPGQGLRYLEHVCLMLEKIAQLQQANLQLQQQQKAMESRLWGQQAENAVPSEERPCRASEELGLSEPDPAPESRAEVEMKEEDLPLDSWRPHHFRARSVSDTGVLQDLTRSSENEPVCSRKTAMHCVSSPTLLDQPDSGAHTLPPNMRPRNDRSHWGKVKVLINRITRKSIRASEPSPFGESAVDSRHCRLVRFDEVDGISGSSVEKGGQRGPKAKPPPPGEEEQPDPPRMAQFKRQKPLRAGNPQGARPFSGTHPTSLLGPPPGLLNPPVSADLIQNARHLQVGEKQRVFTGIVTSLHDYFGVVDEEVFFQLSVVKGRLPQIGEKVLVKAVYNPSQSVPWNAMKVQTLSNQPLLKAPTPLLHVASLGQKQGILGAQPQLLFQPHRIPPLFPQKRAFWRKERGRLLGLEDGYTYGHCAGYRDDFDSKKRKQKGGEPWGVKKPRHDPPQYRVYFARYAVDSPFCDAMEIVRRYCSIQLPREFYDVRLCWLDTFPLAQPLTLRHPSRILVADPAEEAAPKTEEDAVPEDADPAFSAKVMLLSSPGLEELYRHCLLYIEEPSEQKESPEHPTKQIKFLLGRKEDEAVLIGGEWSPSLDGPEPDSDPMVLVRTAIRCTKAQTGLDLSACTKWFRFAEFRYLRRGDPLQRETAVIFLPDVWSCMPSLEEWEALCQQKAEKAPLPSPSPEEKAEMDVEIPEAAPDQEMEANAQEVNATDAAAEPEAPTPPLEPAIVAPPKKPAMQGGQPSCSNLSLCTLLEYRRQREKLSFEVAVMAELFQEMLQRDFGYRLYKALLALPEKEEMTEAKNLESEKPAEHEKVQKEEAQEEEVEAGASEQEPGQTHQEEAEQKPACSEDPQEDEKAKVEPKDSTDELCMLSLEDDLLLLRDEEEEDFGVKLEDAEVRSIASNQSEMEFSALHDLQPKELDPSAVLPLDALLAFIYFDLNFCGYLHRRDLEKILMTLGLHLCKEQAKRLVNRVVTQYVCQYRSLHYNRQDSSDPIPEEGLLGNLALLPVSNSVAEGSAQPKAVVEHGDLISHCGTVLNLGKLLEKAEQTESSRLYLESKIHTLEVKLEDAQTRFSATESSNKVLVAELQDVQKQLADMEEQVKSAERQKSHFQRLLQENKKRLVPLQLEIQRIIEKTNNCLEKKEEEEPASSN</sequence>
<dbReference type="Proteomes" id="UP000031443">
    <property type="component" value="Unassembled WGS sequence"/>
</dbReference>
<dbReference type="Pfam" id="PF15552">
    <property type="entry name" value="DUF4657"/>
    <property type="match status" value="2"/>
</dbReference>
<keyword evidence="3" id="KW-0597">Phosphoprotein</keyword>
<dbReference type="eggNOG" id="KOG4246">
    <property type="taxonomic scope" value="Eukaryota"/>
</dbReference>
<feature type="compositionally biased region" description="Basic and acidic residues" evidence="6">
    <location>
        <begin position="1496"/>
        <end position="1507"/>
    </location>
</feature>
<dbReference type="GO" id="GO:0005737">
    <property type="term" value="C:cytoplasm"/>
    <property type="evidence" value="ECO:0007669"/>
    <property type="project" value="UniProtKB-SubCell"/>
</dbReference>
<dbReference type="InterPro" id="IPR025224">
    <property type="entry name" value="CCAR1/CCAR2"/>
</dbReference>
<protein>
    <recommendedName>
        <fullName evidence="7">PDZ domain-containing protein</fullName>
    </recommendedName>
</protein>
<proteinExistence type="predicted"/>
<dbReference type="InterPro" id="IPR001478">
    <property type="entry name" value="PDZ"/>
</dbReference>
<dbReference type="FunFam" id="2.30.42.10:FF:000130">
    <property type="entry name" value="PDZ and LIM domain 2 (mystique)"/>
    <property type="match status" value="1"/>
</dbReference>
<feature type="region of interest" description="Disordered" evidence="6">
    <location>
        <begin position="429"/>
        <end position="543"/>
    </location>
</feature>
<reference evidence="9" key="1">
    <citation type="journal article" date="2013" name="Nat. Genet.">
        <title>The draft genomes of soft-shell turtle and green sea turtle yield insights into the development and evolution of the turtle-specific body plan.</title>
        <authorList>
            <person name="Wang Z."/>
            <person name="Pascual-Anaya J."/>
            <person name="Zadissa A."/>
            <person name="Li W."/>
            <person name="Niimura Y."/>
            <person name="Huang Z."/>
            <person name="Li C."/>
            <person name="White S."/>
            <person name="Xiong Z."/>
            <person name="Fang D."/>
            <person name="Wang B."/>
            <person name="Ming Y."/>
            <person name="Chen Y."/>
            <person name="Zheng Y."/>
            <person name="Kuraku S."/>
            <person name="Pignatelli M."/>
            <person name="Herrero J."/>
            <person name="Beal K."/>
            <person name="Nozawa M."/>
            <person name="Li Q."/>
            <person name="Wang J."/>
            <person name="Zhang H."/>
            <person name="Yu L."/>
            <person name="Shigenobu S."/>
            <person name="Wang J."/>
            <person name="Liu J."/>
            <person name="Flicek P."/>
            <person name="Searle S."/>
            <person name="Wang J."/>
            <person name="Kuratani S."/>
            <person name="Yin Y."/>
            <person name="Aken B."/>
            <person name="Zhang G."/>
            <person name="Irie N."/>
        </authorList>
    </citation>
    <scope>NUCLEOTIDE SEQUENCE [LARGE SCALE GENOMIC DNA]</scope>
</reference>
<feature type="region of interest" description="Disordered" evidence="6">
    <location>
        <begin position="146"/>
        <end position="251"/>
    </location>
</feature>
<gene>
    <name evidence="8" type="ORF">UY3_15120</name>
</gene>
<dbReference type="InterPro" id="IPR025954">
    <property type="entry name" value="DBC1/CARP1_inactive_NUDIX"/>
</dbReference>
<feature type="compositionally biased region" description="Polar residues" evidence="6">
    <location>
        <begin position="203"/>
        <end position="215"/>
    </location>
</feature>
<feature type="region of interest" description="Disordered" evidence="6">
    <location>
        <begin position="769"/>
        <end position="795"/>
    </location>
</feature>
<feature type="region of interest" description="Disordered" evidence="6">
    <location>
        <begin position="600"/>
        <end position="640"/>
    </location>
</feature>
<dbReference type="Pfam" id="PF14444">
    <property type="entry name" value="S1-like"/>
    <property type="match status" value="1"/>
</dbReference>
<dbReference type="SMART" id="SM01122">
    <property type="entry name" value="DBC1"/>
    <property type="match status" value="1"/>
</dbReference>
<dbReference type="PROSITE" id="PS50106">
    <property type="entry name" value="PDZ"/>
    <property type="match status" value="1"/>
</dbReference>
<dbReference type="SMART" id="SM00228">
    <property type="entry name" value="PDZ"/>
    <property type="match status" value="1"/>
</dbReference>
<evidence type="ECO:0000256" key="3">
    <source>
        <dbReference type="ARBA" id="ARBA00022553"/>
    </source>
</evidence>
<feature type="region of interest" description="Disordered" evidence="6">
    <location>
        <begin position="1"/>
        <end position="26"/>
    </location>
</feature>
<dbReference type="PANTHER" id="PTHR14304">
    <property type="entry name" value="CELL DIVISION CYCLE AND APOPTOSIS REGULATOR PROTEIN"/>
    <property type="match status" value="1"/>
</dbReference>
<evidence type="ECO:0000256" key="1">
    <source>
        <dbReference type="ARBA" id="ARBA00004496"/>
    </source>
</evidence>
<evidence type="ECO:0000259" key="7">
    <source>
        <dbReference type="PROSITE" id="PS50106"/>
    </source>
</evidence>
<dbReference type="InterPro" id="IPR025223">
    <property type="entry name" value="S1-like_RNA-bd_dom"/>
</dbReference>
<comment type="subcellular location">
    <subcellularLocation>
        <location evidence="1">Cytoplasm</location>
    </subcellularLocation>
</comment>
<dbReference type="Gene3D" id="2.30.42.10">
    <property type="match status" value="1"/>
</dbReference>
<dbReference type="Pfam" id="PF00595">
    <property type="entry name" value="PDZ"/>
    <property type="match status" value="1"/>
</dbReference>
<dbReference type="PANTHER" id="PTHR14304:SF12">
    <property type="entry name" value="CELL CYCLE AND APOPTOSIS REGULATOR PROTEIN 2"/>
    <property type="match status" value="1"/>
</dbReference>
<feature type="compositionally biased region" description="Polar residues" evidence="6">
    <location>
        <begin position="493"/>
        <end position="508"/>
    </location>
</feature>
<feature type="coiled-coil region" evidence="5">
    <location>
        <begin position="1723"/>
        <end position="1764"/>
    </location>
</feature>
<feature type="region of interest" description="Disordered" evidence="6">
    <location>
        <begin position="1441"/>
        <end position="1507"/>
    </location>
</feature>
<evidence type="ECO:0000256" key="4">
    <source>
        <dbReference type="ARBA" id="ARBA00023054"/>
    </source>
</evidence>
<keyword evidence="2" id="KW-0963">Cytoplasm</keyword>
<feature type="compositionally biased region" description="Basic and acidic residues" evidence="6">
    <location>
        <begin position="691"/>
        <end position="700"/>
    </location>
</feature>
<dbReference type="CDD" id="cd06753">
    <property type="entry name" value="PDZ_PDLIM-like"/>
    <property type="match status" value="1"/>
</dbReference>
<dbReference type="EMBL" id="KB567448">
    <property type="protein sequence ID" value="EMP27778.1"/>
    <property type="molecule type" value="Genomic_DNA"/>
</dbReference>
<feature type="compositionally biased region" description="Acidic residues" evidence="6">
    <location>
        <begin position="526"/>
        <end position="540"/>
    </location>
</feature>
<dbReference type="InterPro" id="IPR036034">
    <property type="entry name" value="PDZ_sf"/>
</dbReference>
<feature type="compositionally biased region" description="Basic and acidic residues" evidence="6">
    <location>
        <begin position="1441"/>
        <end position="1460"/>
    </location>
</feature>
<dbReference type="Pfam" id="PF19256">
    <property type="entry name" value="LAIKA"/>
    <property type="match status" value="1"/>
</dbReference>
<feature type="region of interest" description="Disordered" evidence="6">
    <location>
        <begin position="835"/>
        <end position="906"/>
    </location>
</feature>
<dbReference type="GO" id="GO:0006355">
    <property type="term" value="P:regulation of DNA-templated transcription"/>
    <property type="evidence" value="ECO:0007669"/>
    <property type="project" value="InterPro"/>
</dbReference>
<dbReference type="Pfam" id="PF14443">
    <property type="entry name" value="DBC1"/>
    <property type="match status" value="1"/>
</dbReference>
<feature type="compositionally biased region" description="Low complexity" evidence="6">
    <location>
        <begin position="153"/>
        <end position="186"/>
    </location>
</feature>
<accession>M7B6I6</accession>
<evidence type="ECO:0000313" key="8">
    <source>
        <dbReference type="EMBL" id="EMP27778.1"/>
    </source>
</evidence>
<organism evidence="8 9">
    <name type="scientific">Chelonia mydas</name>
    <name type="common">Green sea-turtle</name>
    <name type="synonym">Chelonia agassizi</name>
    <dbReference type="NCBI Taxonomy" id="8469"/>
    <lineage>
        <taxon>Eukaryota</taxon>
        <taxon>Metazoa</taxon>
        <taxon>Chordata</taxon>
        <taxon>Craniata</taxon>
        <taxon>Vertebrata</taxon>
        <taxon>Euteleostomi</taxon>
        <taxon>Archelosauria</taxon>
        <taxon>Testudinata</taxon>
        <taxon>Testudines</taxon>
        <taxon>Cryptodira</taxon>
        <taxon>Durocryptodira</taxon>
        <taxon>Americhelydia</taxon>
        <taxon>Chelonioidea</taxon>
        <taxon>Cheloniidae</taxon>
        <taxon>Chelonia</taxon>
    </lineage>
</organism>